<dbReference type="InterPro" id="IPR019897">
    <property type="entry name" value="RidA_CS"/>
</dbReference>
<proteinExistence type="inferred from homology"/>
<evidence type="ECO:0000313" key="4">
    <source>
        <dbReference type="Proteomes" id="UP000031627"/>
    </source>
</evidence>
<comment type="similarity">
    <text evidence="1">Belongs to the RutC family.</text>
</comment>
<dbReference type="EMBL" id="AP014521">
    <property type="protein sequence ID" value="BAP58431.1"/>
    <property type="molecule type" value="Genomic_DNA"/>
</dbReference>
<dbReference type="PROSITE" id="PS01094">
    <property type="entry name" value="UPF0076"/>
    <property type="match status" value="1"/>
</dbReference>
<dbReference type="FunFam" id="3.30.1330.40:FF:000001">
    <property type="entry name" value="L-PSP family endoribonuclease"/>
    <property type="match status" value="1"/>
</dbReference>
<comment type="subunit">
    <text evidence="2">Homotrimer.</text>
</comment>
<dbReference type="OrthoDB" id="9803101at2"/>
<dbReference type="RefSeq" id="WP_041062633.1">
    <property type="nucleotide sequence ID" value="NZ_AP014521.1"/>
</dbReference>
<reference evidence="3 4" key="2">
    <citation type="journal article" date="2014" name="Curr. Biol.">
        <title>Symbiont-Supplemented Maternal Investment Underpinning Host's Ecological Adaptation.</title>
        <authorList>
            <person name="Kaiwa N."/>
            <person name="Hosokawa T."/>
            <person name="Nikoh N."/>
            <person name="Tanahashi M."/>
            <person name="Moriyama M."/>
            <person name="Meng X.Y."/>
            <person name="Maeda T."/>
            <person name="Yamaguchi K."/>
            <person name="Shigenobu S."/>
            <person name="Ito M."/>
            <person name="Fukatsu T."/>
        </authorList>
    </citation>
    <scope>NUCLEOTIDE SEQUENCE [LARGE SCALE GENOMIC DNA]</scope>
    <source>
        <strain evidence="3 4">UwTKB</strain>
    </source>
</reference>
<dbReference type="AlphaFoldDB" id="A0A090BWD8"/>
<dbReference type="Gene3D" id="3.30.1330.40">
    <property type="entry name" value="RutC-like"/>
    <property type="match status" value="1"/>
</dbReference>
<dbReference type="InterPro" id="IPR006175">
    <property type="entry name" value="YjgF/YER057c/UK114"/>
</dbReference>
<sequence>MSNFIISTDNAPKAIGPYVQGLDLGQFVIISGQIPVDPKTNTIPNKIEDQVCLSLNNIKAILEKAKLKVNNIVKIKIFMINLNDFEIMNKKYQQFFLKHKATYPVRSCVEVSRLPKDVKIEIEATAVRFLSQFKEY</sequence>
<dbReference type="CDD" id="cd00448">
    <property type="entry name" value="YjgF_YER057c_UK114_family"/>
    <property type="match status" value="1"/>
</dbReference>
<evidence type="ECO:0000256" key="1">
    <source>
        <dbReference type="ARBA" id="ARBA00010552"/>
    </source>
</evidence>
<accession>A0A090BWD8</accession>
<dbReference type="InterPro" id="IPR035959">
    <property type="entry name" value="RutC-like_sf"/>
</dbReference>
<dbReference type="InterPro" id="IPR006056">
    <property type="entry name" value="RidA"/>
</dbReference>
<dbReference type="GO" id="GO:0005829">
    <property type="term" value="C:cytosol"/>
    <property type="evidence" value="ECO:0007669"/>
    <property type="project" value="TreeGrafter"/>
</dbReference>
<dbReference type="KEGG" id="sbw:TGUWTKB_1870"/>
<dbReference type="STRING" id="1410383.TGUWTKB_1870"/>
<protein>
    <submittedName>
        <fullName evidence="3">Putative translation initiation inhibitor-yjgF family</fullName>
    </submittedName>
</protein>
<gene>
    <name evidence="3" type="primary">yjgF</name>
    <name evidence="3" type="ORF">TGUWTKB_1870</name>
</gene>
<dbReference type="GO" id="GO:0019239">
    <property type="term" value="F:deaminase activity"/>
    <property type="evidence" value="ECO:0007669"/>
    <property type="project" value="TreeGrafter"/>
</dbReference>
<reference evidence="4" key="1">
    <citation type="submission" date="2013-11" db="EMBL/GenBank/DDBJ databases">
        <title>Symbiont-containing voluminous jelly as an extraordinary maternal gift for overwintering insect nymphs.</title>
        <authorList>
            <person name="Kaiwa N."/>
            <person name="Hosokawa T."/>
            <person name="Nikoh N."/>
            <person name="Meng X.Y."/>
            <person name="Tanahashi M."/>
            <person name="Moriyama M."/>
            <person name="Maeda T."/>
            <person name="Yamaguchi K."/>
            <person name="Shigenobu S."/>
            <person name="Ito M."/>
            <person name="Fukatsu T."/>
        </authorList>
    </citation>
    <scope>NUCLEOTIDE SEQUENCE [LARGE SCALE GENOMIC DNA]</scope>
    <source>
        <strain evidence="4">UwTKB</strain>
    </source>
</reference>
<evidence type="ECO:0000313" key="3">
    <source>
        <dbReference type="EMBL" id="BAP58431.1"/>
    </source>
</evidence>
<dbReference type="SUPFAM" id="SSF55298">
    <property type="entry name" value="YjgF-like"/>
    <property type="match status" value="1"/>
</dbReference>
<dbReference type="NCBIfam" id="TIGR00004">
    <property type="entry name" value="Rid family detoxifying hydrolase"/>
    <property type="match status" value="1"/>
</dbReference>
<evidence type="ECO:0000256" key="2">
    <source>
        <dbReference type="ARBA" id="ARBA00011233"/>
    </source>
</evidence>
<dbReference type="Pfam" id="PF01042">
    <property type="entry name" value="Ribonuc_L-PSP"/>
    <property type="match status" value="1"/>
</dbReference>
<keyword evidence="4" id="KW-1185">Reference proteome</keyword>
<dbReference type="Proteomes" id="UP000031627">
    <property type="component" value="Chromosome"/>
</dbReference>
<organism evidence="3 4">
    <name type="scientific">Candidatus Tachikawaea gelatinosa</name>
    <dbReference type="NCBI Taxonomy" id="1410383"/>
    <lineage>
        <taxon>Bacteria</taxon>
        <taxon>Pseudomonadati</taxon>
        <taxon>Pseudomonadota</taxon>
        <taxon>Gammaproteobacteria</taxon>
        <taxon>Enterobacterales</taxon>
        <taxon>Enterobacteriaceae</taxon>
        <taxon>Candidatus Tachikawaea</taxon>
    </lineage>
</organism>
<name>A0A090BWD8_9ENTR</name>
<dbReference type="HOGENOM" id="CLU_100715_7_1_6"/>
<dbReference type="PANTHER" id="PTHR11803">
    <property type="entry name" value="2-IMINOBUTANOATE/2-IMINOPROPANOATE DEAMINASE RIDA"/>
    <property type="match status" value="1"/>
</dbReference>
<dbReference type="PANTHER" id="PTHR11803:SF39">
    <property type="entry name" value="2-IMINOBUTANOATE_2-IMINOPROPANOATE DEAMINASE"/>
    <property type="match status" value="1"/>
</dbReference>